<accession>A0A1I4SNV4</accession>
<name>A0A1I4SNV4_9FLAO</name>
<gene>
    <name evidence="2" type="ORF">SAMN05444143_101921</name>
</gene>
<reference evidence="3" key="1">
    <citation type="submission" date="2016-10" db="EMBL/GenBank/DDBJ databases">
        <authorList>
            <person name="Varghese N."/>
            <person name="Submissions S."/>
        </authorList>
    </citation>
    <scope>NUCLEOTIDE SEQUENCE [LARGE SCALE GENOMIC DNA]</scope>
    <source>
        <strain evidence="3">DSM 4002</strain>
    </source>
</reference>
<sequence>MKYTVNYNNQTPKHVENSGTFKKILICFLTILLIAFYVLSFQFLLSN</sequence>
<proteinExistence type="predicted"/>
<keyword evidence="1" id="KW-0812">Transmembrane</keyword>
<evidence type="ECO:0000256" key="1">
    <source>
        <dbReference type="SAM" id="Phobius"/>
    </source>
</evidence>
<protein>
    <submittedName>
        <fullName evidence="2">Uncharacterized protein</fullName>
    </submittedName>
</protein>
<evidence type="ECO:0000313" key="2">
    <source>
        <dbReference type="EMBL" id="SFM66198.1"/>
    </source>
</evidence>
<keyword evidence="3" id="KW-1185">Reference proteome</keyword>
<organism evidence="2 3">
    <name type="scientific">Flavobacterium succinicans</name>
    <dbReference type="NCBI Taxonomy" id="29536"/>
    <lineage>
        <taxon>Bacteria</taxon>
        <taxon>Pseudomonadati</taxon>
        <taxon>Bacteroidota</taxon>
        <taxon>Flavobacteriia</taxon>
        <taxon>Flavobacteriales</taxon>
        <taxon>Flavobacteriaceae</taxon>
        <taxon>Flavobacterium</taxon>
    </lineage>
</organism>
<keyword evidence="1" id="KW-0472">Membrane</keyword>
<keyword evidence="1" id="KW-1133">Transmembrane helix</keyword>
<dbReference type="Proteomes" id="UP000182961">
    <property type="component" value="Unassembled WGS sequence"/>
</dbReference>
<feature type="transmembrane region" description="Helical" evidence="1">
    <location>
        <begin position="24"/>
        <end position="45"/>
    </location>
</feature>
<dbReference type="EMBL" id="FOUT01000001">
    <property type="protein sequence ID" value="SFM66198.1"/>
    <property type="molecule type" value="Genomic_DNA"/>
</dbReference>
<evidence type="ECO:0000313" key="3">
    <source>
        <dbReference type="Proteomes" id="UP000182961"/>
    </source>
</evidence>
<dbReference type="AlphaFoldDB" id="A0A1I4SNV4"/>